<dbReference type="GO" id="GO:0005975">
    <property type="term" value="P:carbohydrate metabolic process"/>
    <property type="evidence" value="ECO:0007669"/>
    <property type="project" value="InterPro"/>
</dbReference>
<dbReference type="GO" id="GO:0006032">
    <property type="term" value="P:chitin catabolic process"/>
    <property type="evidence" value="ECO:0007669"/>
    <property type="project" value="TreeGrafter"/>
</dbReference>
<reference evidence="5" key="1">
    <citation type="submission" date="2016-10" db="EMBL/GenBank/DDBJ databases">
        <authorList>
            <person name="Varghese N."/>
            <person name="Submissions S."/>
        </authorList>
    </citation>
    <scope>NUCLEOTIDE SEQUENCE [LARGE SCALE GENOMIC DNA]</scope>
    <source>
        <strain evidence="5">S6-262</strain>
    </source>
</reference>
<dbReference type="Proteomes" id="UP000199206">
    <property type="component" value="Unassembled WGS sequence"/>
</dbReference>
<dbReference type="InterPro" id="IPR001223">
    <property type="entry name" value="Glyco_hydro18_cat"/>
</dbReference>
<dbReference type="PROSITE" id="PS51910">
    <property type="entry name" value="GH18_2"/>
    <property type="match status" value="1"/>
</dbReference>
<organism evidence="4 5">
    <name type="scientific">Sphingomonas gellani</name>
    <dbReference type="NCBI Taxonomy" id="1166340"/>
    <lineage>
        <taxon>Bacteria</taxon>
        <taxon>Pseudomonadati</taxon>
        <taxon>Pseudomonadota</taxon>
        <taxon>Alphaproteobacteria</taxon>
        <taxon>Sphingomonadales</taxon>
        <taxon>Sphingomonadaceae</taxon>
        <taxon>Sphingomonas</taxon>
    </lineage>
</organism>
<keyword evidence="5" id="KW-1185">Reference proteome</keyword>
<accession>A0A1H8AW25</accession>
<dbReference type="EMBL" id="FOCF01000002">
    <property type="protein sequence ID" value="SEM75021.1"/>
    <property type="molecule type" value="Genomic_DNA"/>
</dbReference>
<dbReference type="SMART" id="SM00636">
    <property type="entry name" value="Glyco_18"/>
    <property type="match status" value="1"/>
</dbReference>
<evidence type="ECO:0000313" key="5">
    <source>
        <dbReference type="Proteomes" id="UP000199206"/>
    </source>
</evidence>
<dbReference type="EC" id="3.2.1.14" evidence="2"/>
<comment type="catalytic activity">
    <reaction evidence="1">
        <text>Random endo-hydrolysis of N-acetyl-beta-D-glucosaminide (1-&gt;4)-beta-linkages in chitin and chitodextrins.</text>
        <dbReference type="EC" id="3.2.1.14"/>
    </reaction>
</comment>
<dbReference type="RefSeq" id="WP_170841853.1">
    <property type="nucleotide sequence ID" value="NZ_FOCF01000002.1"/>
</dbReference>
<dbReference type="InterPro" id="IPR017853">
    <property type="entry name" value="GH"/>
</dbReference>
<dbReference type="Pfam" id="PF00704">
    <property type="entry name" value="Glyco_hydro_18"/>
    <property type="match status" value="1"/>
</dbReference>
<dbReference type="GO" id="GO:0008843">
    <property type="term" value="F:endochitinase activity"/>
    <property type="evidence" value="ECO:0007669"/>
    <property type="project" value="UniProtKB-EC"/>
</dbReference>
<dbReference type="InterPro" id="IPR011583">
    <property type="entry name" value="Chitinase_II/V-like_cat"/>
</dbReference>
<dbReference type="PANTHER" id="PTHR11177:SF317">
    <property type="entry name" value="CHITINASE 12-RELATED"/>
    <property type="match status" value="1"/>
</dbReference>
<dbReference type="Gene3D" id="3.20.20.80">
    <property type="entry name" value="Glycosidases"/>
    <property type="match status" value="1"/>
</dbReference>
<evidence type="ECO:0000313" key="4">
    <source>
        <dbReference type="EMBL" id="SEM75021.1"/>
    </source>
</evidence>
<dbReference type="SUPFAM" id="SSF51445">
    <property type="entry name" value="(Trans)glycosidases"/>
    <property type="match status" value="1"/>
</dbReference>
<dbReference type="GO" id="GO:0008061">
    <property type="term" value="F:chitin binding"/>
    <property type="evidence" value="ECO:0007669"/>
    <property type="project" value="InterPro"/>
</dbReference>
<dbReference type="STRING" id="1166340.SAMN05192583_1094"/>
<evidence type="ECO:0000256" key="1">
    <source>
        <dbReference type="ARBA" id="ARBA00000822"/>
    </source>
</evidence>
<dbReference type="AlphaFoldDB" id="A0A1H8AW25"/>
<protein>
    <recommendedName>
        <fullName evidence="2">chitinase</fullName>
        <ecNumber evidence="2">3.2.1.14</ecNumber>
    </recommendedName>
</protein>
<feature type="domain" description="GH18" evidence="3">
    <location>
        <begin position="30"/>
        <end position="345"/>
    </location>
</feature>
<name>A0A1H8AW25_9SPHN</name>
<dbReference type="GO" id="GO:0005576">
    <property type="term" value="C:extracellular region"/>
    <property type="evidence" value="ECO:0007669"/>
    <property type="project" value="TreeGrafter"/>
</dbReference>
<gene>
    <name evidence="4" type="ORF">SAMN05192583_1094</name>
</gene>
<evidence type="ECO:0000259" key="3">
    <source>
        <dbReference type="PROSITE" id="PS51910"/>
    </source>
</evidence>
<sequence>MRQTLERGATWLIGAMLVTCGSIADAAPRSVFIGYMPASAGLPNLPAKKVLSRYSHVAIAFANPSDEAAFTTGDAMACMPGKDAAPTSIAQLRLTVDAVHRAGGKALISVGGGLIPSCSGDWTALLRGTARDRMVSGLVALVEAVNADGVDVDLEGELLNGIDRAGDYTPFVAAIGAQLHRRDKLLTCATASYEGGMIPQSAIPSFDFVSVMSYDRIGATWGQAGDEHSTFEKAEADIALWRQRGVPKKRLVLGVPFYGYGFGTYASSYGYRDLVSAFGSTVETADVIGNRCAGCSYITYNSRATLRRKAQLARNKAGGIMAWNVIMDTDDGRLSSDVGAALGRAPRN</sequence>
<proteinExistence type="predicted"/>
<dbReference type="Gene3D" id="3.40.5.30">
    <property type="entry name" value="(Trans)glycosidases - domain 2"/>
    <property type="match status" value="1"/>
</dbReference>
<evidence type="ECO:0000256" key="2">
    <source>
        <dbReference type="ARBA" id="ARBA00012729"/>
    </source>
</evidence>
<dbReference type="InterPro" id="IPR050314">
    <property type="entry name" value="Glycosyl_Hydrlase_18"/>
</dbReference>
<dbReference type="PANTHER" id="PTHR11177">
    <property type="entry name" value="CHITINASE"/>
    <property type="match status" value="1"/>
</dbReference>